<sequence length="161" mass="19585">MSFLLNKLKKRKNVDIVCADLRNRQMWWETTSVPPHSRNRFFRKDKFKRFWTMLLHRGAWSDERYLAAKSDAMRLDGRRTSYEWHRRDIMPKCVLSLMQNVLTVVNAKSRLYYSQILFLNVMCNFFTDDKDFPQRIFTYTFIISEEIEGLLLNIQLFSFYN</sequence>
<organism evidence="1 2">
    <name type="scientific">Tegillarca granosa</name>
    <name type="common">Malaysian cockle</name>
    <name type="synonym">Anadara granosa</name>
    <dbReference type="NCBI Taxonomy" id="220873"/>
    <lineage>
        <taxon>Eukaryota</taxon>
        <taxon>Metazoa</taxon>
        <taxon>Spiralia</taxon>
        <taxon>Lophotrochozoa</taxon>
        <taxon>Mollusca</taxon>
        <taxon>Bivalvia</taxon>
        <taxon>Autobranchia</taxon>
        <taxon>Pteriomorphia</taxon>
        <taxon>Arcoida</taxon>
        <taxon>Arcoidea</taxon>
        <taxon>Arcidae</taxon>
        <taxon>Tegillarca</taxon>
    </lineage>
</organism>
<keyword evidence="2" id="KW-1185">Reference proteome</keyword>
<evidence type="ECO:0000313" key="1">
    <source>
        <dbReference type="EMBL" id="KAJ8322417.1"/>
    </source>
</evidence>
<dbReference type="EMBL" id="JARBDR010000009">
    <property type="protein sequence ID" value="KAJ8322417.1"/>
    <property type="molecule type" value="Genomic_DNA"/>
</dbReference>
<gene>
    <name evidence="1" type="ORF">KUTeg_000026</name>
</gene>
<accession>A0ABQ9FYU6</accession>
<reference evidence="1 2" key="1">
    <citation type="submission" date="2022-12" db="EMBL/GenBank/DDBJ databases">
        <title>Chromosome-level genome of Tegillarca granosa.</title>
        <authorList>
            <person name="Kim J."/>
        </authorList>
    </citation>
    <scope>NUCLEOTIDE SEQUENCE [LARGE SCALE GENOMIC DNA]</scope>
    <source>
        <strain evidence="1">Teg-2019</strain>
        <tissue evidence="1">Adductor muscle</tissue>
    </source>
</reference>
<protein>
    <submittedName>
        <fullName evidence="1">Uncharacterized protein</fullName>
    </submittedName>
</protein>
<proteinExistence type="predicted"/>
<comment type="caution">
    <text evidence="1">The sequence shown here is derived from an EMBL/GenBank/DDBJ whole genome shotgun (WGS) entry which is preliminary data.</text>
</comment>
<evidence type="ECO:0000313" key="2">
    <source>
        <dbReference type="Proteomes" id="UP001217089"/>
    </source>
</evidence>
<name>A0ABQ9FYU6_TEGGR</name>
<dbReference type="Proteomes" id="UP001217089">
    <property type="component" value="Unassembled WGS sequence"/>
</dbReference>